<reference evidence="5 6" key="1">
    <citation type="journal article" date="2017" name="Nat. Commun.">
        <title>In situ click chemistry generation of cyclooxygenase-2 inhibitors.</title>
        <authorList>
            <person name="Bhardwaj A."/>
            <person name="Kaur J."/>
            <person name="Wuest M."/>
            <person name="Wuest F."/>
        </authorList>
    </citation>
    <scope>NUCLEOTIDE SEQUENCE [LARGE SCALE GENOMIC DNA]</scope>
    <source>
        <strain evidence="5">S2_018_000_R2_106</strain>
    </source>
</reference>
<dbReference type="SUPFAM" id="SSF53187">
    <property type="entry name" value="Zn-dependent exopeptidases"/>
    <property type="match status" value="1"/>
</dbReference>
<evidence type="ECO:0000259" key="4">
    <source>
        <dbReference type="Pfam" id="PF07687"/>
    </source>
</evidence>
<dbReference type="NCBIfam" id="NF006053">
    <property type="entry name" value="PRK08201.1"/>
    <property type="match status" value="1"/>
</dbReference>
<evidence type="ECO:0000313" key="6">
    <source>
        <dbReference type="Proteomes" id="UP000320948"/>
    </source>
</evidence>
<protein>
    <submittedName>
        <fullName evidence="5">Dipeptidase</fullName>
    </submittedName>
</protein>
<dbReference type="PANTHER" id="PTHR43270">
    <property type="entry name" value="BETA-ALA-HIS DIPEPTIDASE"/>
    <property type="match status" value="1"/>
</dbReference>
<keyword evidence="3" id="KW-0378">Hydrolase</keyword>
<proteinExistence type="predicted"/>
<dbReference type="NCBIfam" id="NF005914">
    <property type="entry name" value="PRK07907.1"/>
    <property type="match status" value="1"/>
</dbReference>
<dbReference type="InterPro" id="IPR051458">
    <property type="entry name" value="Cyt/Met_Dipeptidase"/>
</dbReference>
<dbReference type="GO" id="GO:0046872">
    <property type="term" value="F:metal ion binding"/>
    <property type="evidence" value="ECO:0007669"/>
    <property type="project" value="UniProtKB-KW"/>
</dbReference>
<dbReference type="AlphaFoldDB" id="A0A6N4RBD1"/>
<dbReference type="InterPro" id="IPR002933">
    <property type="entry name" value="Peptidase_M20"/>
</dbReference>
<dbReference type="Pfam" id="PF01546">
    <property type="entry name" value="Peptidase_M20"/>
    <property type="match status" value="1"/>
</dbReference>
<dbReference type="GO" id="GO:0006508">
    <property type="term" value="P:proteolysis"/>
    <property type="evidence" value="ECO:0007669"/>
    <property type="project" value="UniProtKB-KW"/>
</dbReference>
<feature type="domain" description="Peptidase M20 dimerisation" evidence="4">
    <location>
        <begin position="193"/>
        <end position="350"/>
    </location>
</feature>
<dbReference type="GO" id="GO:0008233">
    <property type="term" value="F:peptidase activity"/>
    <property type="evidence" value="ECO:0007669"/>
    <property type="project" value="UniProtKB-KW"/>
</dbReference>
<organism evidence="5 6">
    <name type="scientific">Blastochloris viridis</name>
    <name type="common">Rhodopseudomonas viridis</name>
    <dbReference type="NCBI Taxonomy" id="1079"/>
    <lineage>
        <taxon>Bacteria</taxon>
        <taxon>Pseudomonadati</taxon>
        <taxon>Pseudomonadota</taxon>
        <taxon>Alphaproteobacteria</taxon>
        <taxon>Hyphomicrobiales</taxon>
        <taxon>Blastochloridaceae</taxon>
        <taxon>Blastochloris</taxon>
    </lineage>
</organism>
<evidence type="ECO:0000313" key="5">
    <source>
        <dbReference type="EMBL" id="TKW61342.1"/>
    </source>
</evidence>
<evidence type="ECO:0000256" key="1">
    <source>
        <dbReference type="ARBA" id="ARBA00022670"/>
    </source>
</evidence>
<dbReference type="Gene3D" id="3.30.70.360">
    <property type="match status" value="1"/>
</dbReference>
<keyword evidence="1" id="KW-0645">Protease</keyword>
<dbReference type="Gene3D" id="3.40.630.10">
    <property type="entry name" value="Zn peptidases"/>
    <property type="match status" value="1"/>
</dbReference>
<evidence type="ECO:0000256" key="3">
    <source>
        <dbReference type="ARBA" id="ARBA00022801"/>
    </source>
</evidence>
<dbReference type="NCBIfam" id="NF006579">
    <property type="entry name" value="PRK09104.1"/>
    <property type="match status" value="1"/>
</dbReference>
<name>A0A6N4RBD1_BLAVI</name>
<dbReference type="PANTHER" id="PTHR43270:SF12">
    <property type="entry name" value="SUCCINYL-DIAMINOPIMELATE DESUCCINYLASE"/>
    <property type="match status" value="1"/>
</dbReference>
<dbReference type="Pfam" id="PF07687">
    <property type="entry name" value="M20_dimer"/>
    <property type="match status" value="1"/>
</dbReference>
<evidence type="ECO:0000256" key="2">
    <source>
        <dbReference type="ARBA" id="ARBA00022723"/>
    </source>
</evidence>
<dbReference type="EMBL" id="VAFM01000001">
    <property type="protein sequence ID" value="TKW61342.1"/>
    <property type="molecule type" value="Genomic_DNA"/>
</dbReference>
<dbReference type="Proteomes" id="UP000320948">
    <property type="component" value="Unassembled WGS sequence"/>
</dbReference>
<comment type="caution">
    <text evidence="5">The sequence shown here is derived from an EMBL/GenBank/DDBJ whole genome shotgun (WGS) entry which is preliminary data.</text>
</comment>
<dbReference type="InterPro" id="IPR011650">
    <property type="entry name" value="Peptidase_M20_dimer"/>
</dbReference>
<accession>A0A6N4RBD1</accession>
<gene>
    <name evidence="5" type="ORF">DI628_01550</name>
</gene>
<sequence>MLFATIDAQFDQRLQELAEWIAIPSISALPEHRDDVYKAAEWARAYLEQMGFPLAEVIETEGLPVIYAENCPYPDKPTVLFYGHVDVQPADPLELWQSPPFEATIRDGKLFARGANDDKGQCMVWLGALQALKTVHGQFPVNIKVILESEEEIGGKSIEAYVKAHAETLACDAVIVCDTSMYSPEHPSICTSLRGIVYSEVAVRGGKTDMHSGHYGGVAPNPLHALALLISRLKGEDGRINIPELLEAVPAVTQDEKDFWAADPVNFTPSLLEEMAVTQLYGENAYSPYARTGLRPTLEVHGIVGGFMGEGSKTVIPAQAKAKISLRLPPGMAPEPALDALKRAIETHMPAGYATDVKTLGLGAGMMTEWEHPFMLKARKAMATVYGKQPVPMRMGGSVPVCAVFDSVLKSPVLLVGFGLPDDDLHAPNEKYSLDQLKKGMNTMALLLEDMGQK</sequence>
<keyword evidence="2" id="KW-0479">Metal-binding</keyword>